<dbReference type="PANTHER" id="PTHR30572">
    <property type="entry name" value="MEMBRANE COMPONENT OF TRANSPORTER-RELATED"/>
    <property type="match status" value="1"/>
</dbReference>
<gene>
    <name evidence="3" type="ORF">S01H1_62567</name>
</gene>
<feature type="transmembrane region" description="Helical" evidence="1">
    <location>
        <begin position="206"/>
        <end position="230"/>
    </location>
</feature>
<sequence>AFKQELAEQASVLEVSNSTVIPGEPPSGESVFGMSTPTGDQMQILAVYFTDFNFQETFGFKMAEGRFFSEQFSTDSNSVVLNQAAVEAYGIEDPVGKELITYFGGPDNAPPRPPIIGVVEDFHFESLHSAIRPMVIVPFGARIYGGPGPTFGRYTTLRIQPDDIAATLSSVEDTWMGFALDQAFEYVFFEDAFNALYKNESRTQAIATMFAVLAVFVACLGLLGLASFTAEQRTKEIGIRKVLGATVTGIFTL</sequence>
<dbReference type="InterPro" id="IPR025857">
    <property type="entry name" value="MacB_PCD"/>
</dbReference>
<evidence type="ECO:0000256" key="1">
    <source>
        <dbReference type="SAM" id="Phobius"/>
    </source>
</evidence>
<name>X0XEI4_9ZZZZ</name>
<keyword evidence="1" id="KW-0472">Membrane</keyword>
<dbReference type="Pfam" id="PF12704">
    <property type="entry name" value="MacB_PCD"/>
    <property type="match status" value="1"/>
</dbReference>
<protein>
    <recommendedName>
        <fullName evidence="2">MacB-like periplasmic core domain-containing protein</fullName>
    </recommendedName>
</protein>
<comment type="caution">
    <text evidence="3">The sequence shown here is derived from an EMBL/GenBank/DDBJ whole genome shotgun (WGS) entry which is preliminary data.</text>
</comment>
<keyword evidence="1" id="KW-0812">Transmembrane</keyword>
<keyword evidence="1" id="KW-1133">Transmembrane helix</keyword>
<dbReference type="InterPro" id="IPR050250">
    <property type="entry name" value="Macrolide_Exporter_MacB"/>
</dbReference>
<feature type="non-terminal residue" evidence="3">
    <location>
        <position position="253"/>
    </location>
</feature>
<feature type="non-terminal residue" evidence="3">
    <location>
        <position position="1"/>
    </location>
</feature>
<dbReference type="GO" id="GO:0005886">
    <property type="term" value="C:plasma membrane"/>
    <property type="evidence" value="ECO:0007669"/>
    <property type="project" value="TreeGrafter"/>
</dbReference>
<organism evidence="3">
    <name type="scientific">marine sediment metagenome</name>
    <dbReference type="NCBI Taxonomy" id="412755"/>
    <lineage>
        <taxon>unclassified sequences</taxon>
        <taxon>metagenomes</taxon>
        <taxon>ecological metagenomes</taxon>
    </lineage>
</organism>
<dbReference type="GO" id="GO:0022857">
    <property type="term" value="F:transmembrane transporter activity"/>
    <property type="evidence" value="ECO:0007669"/>
    <property type="project" value="TreeGrafter"/>
</dbReference>
<evidence type="ECO:0000313" key="3">
    <source>
        <dbReference type="EMBL" id="GAG41599.1"/>
    </source>
</evidence>
<dbReference type="PANTHER" id="PTHR30572:SF4">
    <property type="entry name" value="ABC TRANSPORTER PERMEASE YTRF"/>
    <property type="match status" value="1"/>
</dbReference>
<evidence type="ECO:0000259" key="2">
    <source>
        <dbReference type="Pfam" id="PF12704"/>
    </source>
</evidence>
<dbReference type="AlphaFoldDB" id="X0XEI4"/>
<dbReference type="EMBL" id="BARS01041105">
    <property type="protein sequence ID" value="GAG41599.1"/>
    <property type="molecule type" value="Genomic_DNA"/>
</dbReference>
<proteinExistence type="predicted"/>
<feature type="domain" description="MacB-like periplasmic core" evidence="2">
    <location>
        <begin position="39"/>
        <end position="163"/>
    </location>
</feature>
<accession>X0XEI4</accession>
<reference evidence="3" key="1">
    <citation type="journal article" date="2014" name="Front. Microbiol.">
        <title>High frequency of phylogenetically diverse reductive dehalogenase-homologous genes in deep subseafloor sedimentary metagenomes.</title>
        <authorList>
            <person name="Kawai M."/>
            <person name="Futagami T."/>
            <person name="Toyoda A."/>
            <person name="Takaki Y."/>
            <person name="Nishi S."/>
            <person name="Hori S."/>
            <person name="Arai W."/>
            <person name="Tsubouchi T."/>
            <person name="Morono Y."/>
            <person name="Uchiyama I."/>
            <person name="Ito T."/>
            <person name="Fujiyama A."/>
            <person name="Inagaki F."/>
            <person name="Takami H."/>
        </authorList>
    </citation>
    <scope>NUCLEOTIDE SEQUENCE</scope>
    <source>
        <strain evidence="3">Expedition CK06-06</strain>
    </source>
</reference>